<gene>
    <name evidence="2" type="ORF">FX987_01973</name>
</gene>
<reference evidence="2 3" key="1">
    <citation type="submission" date="2019-12" db="EMBL/GenBank/DDBJ databases">
        <title>Genome sequencing and assembly of endphytes of Porphyra tenera.</title>
        <authorList>
            <person name="Park J.M."/>
            <person name="Shin R."/>
            <person name="Jo S.H."/>
        </authorList>
    </citation>
    <scope>NUCLEOTIDE SEQUENCE [LARGE SCALE GENOMIC DNA]</scope>
    <source>
        <strain evidence="2 3">GPM3</strain>
    </source>
</reference>
<sequence>MKLTDDAKHWHQFWSVRLSFAAALLAALEATLPLWQGVIPAGAFAAASTAVAMMAAGARALKQSIKGRDL</sequence>
<evidence type="ECO:0000313" key="3">
    <source>
        <dbReference type="Proteomes" id="UP000509761"/>
    </source>
</evidence>
<dbReference type="InterPro" id="IPR057700">
    <property type="entry name" value="DUF7940"/>
</dbReference>
<proteinExistence type="predicted"/>
<dbReference type="RefSeq" id="WP_022522843.1">
    <property type="nucleotide sequence ID" value="NZ_CP054580.1"/>
</dbReference>
<evidence type="ECO:0000256" key="1">
    <source>
        <dbReference type="SAM" id="Phobius"/>
    </source>
</evidence>
<keyword evidence="1" id="KW-0472">Membrane</keyword>
<evidence type="ECO:0000313" key="2">
    <source>
        <dbReference type="EMBL" id="QKS24199.1"/>
    </source>
</evidence>
<keyword evidence="1" id="KW-0812">Transmembrane</keyword>
<dbReference type="Pfam" id="PF25612">
    <property type="entry name" value="DUF7940"/>
    <property type="match status" value="1"/>
</dbReference>
<dbReference type="EMBL" id="CP054580">
    <property type="protein sequence ID" value="QKS24199.1"/>
    <property type="molecule type" value="Genomic_DNA"/>
</dbReference>
<protein>
    <submittedName>
        <fullName evidence="2">Uncharacterized protein</fullName>
    </submittedName>
</protein>
<keyword evidence="1" id="KW-1133">Transmembrane helix</keyword>
<keyword evidence="3" id="KW-1185">Reference proteome</keyword>
<name>A0AAP9T009_9GAMM</name>
<organism evidence="2 3">
    <name type="scientific">Vreelandella titanicae</name>
    <dbReference type="NCBI Taxonomy" id="664683"/>
    <lineage>
        <taxon>Bacteria</taxon>
        <taxon>Pseudomonadati</taxon>
        <taxon>Pseudomonadota</taxon>
        <taxon>Gammaproteobacteria</taxon>
        <taxon>Oceanospirillales</taxon>
        <taxon>Halomonadaceae</taxon>
        <taxon>Vreelandella</taxon>
    </lineage>
</organism>
<feature type="transmembrane region" description="Helical" evidence="1">
    <location>
        <begin position="38"/>
        <end position="61"/>
    </location>
</feature>
<dbReference type="AlphaFoldDB" id="A0AAP9T009"/>
<feature type="transmembrane region" description="Helical" evidence="1">
    <location>
        <begin position="12"/>
        <end position="32"/>
    </location>
</feature>
<dbReference type="Proteomes" id="UP000509761">
    <property type="component" value="Chromosome"/>
</dbReference>
<accession>A0AAP9T009</accession>